<dbReference type="AlphaFoldDB" id="A0A6J8AUX2"/>
<dbReference type="EMBL" id="CACVKT020002011">
    <property type="protein sequence ID" value="CAC5374508.1"/>
    <property type="molecule type" value="Genomic_DNA"/>
</dbReference>
<evidence type="ECO:0000313" key="2">
    <source>
        <dbReference type="Proteomes" id="UP000507470"/>
    </source>
</evidence>
<dbReference type="Proteomes" id="UP000507470">
    <property type="component" value="Unassembled WGS sequence"/>
</dbReference>
<gene>
    <name evidence="1" type="ORF">MCOR_11871</name>
</gene>
<organism evidence="1 2">
    <name type="scientific">Mytilus coruscus</name>
    <name type="common">Sea mussel</name>
    <dbReference type="NCBI Taxonomy" id="42192"/>
    <lineage>
        <taxon>Eukaryota</taxon>
        <taxon>Metazoa</taxon>
        <taxon>Spiralia</taxon>
        <taxon>Lophotrochozoa</taxon>
        <taxon>Mollusca</taxon>
        <taxon>Bivalvia</taxon>
        <taxon>Autobranchia</taxon>
        <taxon>Pteriomorphia</taxon>
        <taxon>Mytilida</taxon>
        <taxon>Mytiloidea</taxon>
        <taxon>Mytilidae</taxon>
        <taxon>Mytilinae</taxon>
        <taxon>Mytilus</taxon>
    </lineage>
</organism>
<reference evidence="1 2" key="1">
    <citation type="submission" date="2020-06" db="EMBL/GenBank/DDBJ databases">
        <authorList>
            <person name="Li R."/>
            <person name="Bekaert M."/>
        </authorList>
    </citation>
    <scope>NUCLEOTIDE SEQUENCE [LARGE SCALE GENOMIC DNA]</scope>
    <source>
        <strain evidence="2">wild</strain>
    </source>
</reference>
<name>A0A6J8AUX2_MYTCO</name>
<evidence type="ECO:0000313" key="1">
    <source>
        <dbReference type="EMBL" id="CAC5374508.1"/>
    </source>
</evidence>
<proteinExistence type="predicted"/>
<protein>
    <submittedName>
        <fullName evidence="1">Uncharacterized protein</fullName>
    </submittedName>
</protein>
<accession>A0A6J8AUX2</accession>
<keyword evidence="2" id="KW-1185">Reference proteome</keyword>
<sequence length="181" mass="21141">MNILSNITNVEYFNRKRLSNGEVKSYKYVRKPRKSIDYNFDNDSQKLAFDEKYEGLKRKMKVKSNVDILMDFYNQNCSTPKLEERINPTDKSGQDDQVLFVCSKQKLFELVRLSQWYGLLEPTEMTKIGHVARLVVKPVKTTSFPIFLAFLLRTEAGLYSELQVDSFLSLCWDVSCPIRTI</sequence>